<organism evidence="1 2">
    <name type="scientific">Idiomarina tyrosinivorans</name>
    <dbReference type="NCBI Taxonomy" id="1445662"/>
    <lineage>
        <taxon>Bacteria</taxon>
        <taxon>Pseudomonadati</taxon>
        <taxon>Pseudomonadota</taxon>
        <taxon>Gammaproteobacteria</taxon>
        <taxon>Alteromonadales</taxon>
        <taxon>Idiomarinaceae</taxon>
        <taxon>Idiomarina</taxon>
    </lineage>
</organism>
<dbReference type="RefSeq" id="WP_126841823.1">
    <property type="nucleotide sequence ID" value="NZ_PIQH01000005.1"/>
</dbReference>
<sequence length="400" mass="42973">MTASIRNISKPGTLMAFVDAAINSQQANGALCLPAAWSAATDLEPLQPAVWLGLEQTERHYAVLAQLLGDELAELPLGQLLAALELPNETVTLSHDRFVAELFHGPSFAWADYGARLLSALLFVAKQKGTLVVAGDNDLAAATAAACYQQPEIGALLLYAKQSVTPMQERQLQCLGENILALAVAASTQQVSGLGAALATNADRLNLTSNNIAHIYAQVLSYFDAFAQLPEHALNEVTLALPEGEPGTLVAGLIAQALGLPIKRLLYPESMQQCAAWRLLEELLANGLVSAETIQAYQTDDEERLLGITRCYQKYGYLAAPNTAAAYQAISHWCEEGDIGLIIAATHPGKYRAAIENSLGTPIKLPPELQQISDLPMQVKHVSASQEALEQQLSEWQKEA</sequence>
<dbReference type="InterPro" id="IPR051166">
    <property type="entry name" value="Threonine_Synthase"/>
</dbReference>
<comment type="caution">
    <text evidence="1">The sequence shown here is derived from an EMBL/GenBank/DDBJ whole genome shotgun (WGS) entry which is preliminary data.</text>
</comment>
<protein>
    <recommendedName>
        <fullName evidence="3">Threonine synthase</fullName>
    </recommendedName>
</protein>
<evidence type="ECO:0000313" key="1">
    <source>
        <dbReference type="EMBL" id="RUO80326.1"/>
    </source>
</evidence>
<dbReference type="PANTHER" id="PTHR42690:SF1">
    <property type="entry name" value="THREONINE SYNTHASE-LIKE 2"/>
    <property type="match status" value="1"/>
</dbReference>
<proteinExistence type="predicted"/>
<dbReference type="Gene3D" id="3.40.50.1100">
    <property type="match status" value="2"/>
</dbReference>
<dbReference type="Proteomes" id="UP000287996">
    <property type="component" value="Unassembled WGS sequence"/>
</dbReference>
<dbReference type="SUPFAM" id="SSF53686">
    <property type="entry name" value="Tryptophan synthase beta subunit-like PLP-dependent enzymes"/>
    <property type="match status" value="1"/>
</dbReference>
<dbReference type="AlphaFoldDB" id="A0A432ZR69"/>
<accession>A0A432ZR69</accession>
<dbReference type="PANTHER" id="PTHR42690">
    <property type="entry name" value="THREONINE SYNTHASE FAMILY MEMBER"/>
    <property type="match status" value="1"/>
</dbReference>
<evidence type="ECO:0008006" key="3">
    <source>
        <dbReference type="Google" id="ProtNLM"/>
    </source>
</evidence>
<dbReference type="InterPro" id="IPR036052">
    <property type="entry name" value="TrpB-like_PALP_sf"/>
</dbReference>
<reference evidence="1 2" key="1">
    <citation type="journal article" date="2011" name="Front. Microbiol.">
        <title>Genomic signatures of strain selection and enhancement in Bacillus atrophaeus var. globigii, a historical biowarfare simulant.</title>
        <authorList>
            <person name="Gibbons H.S."/>
            <person name="Broomall S.M."/>
            <person name="McNew L.A."/>
            <person name="Daligault H."/>
            <person name="Chapman C."/>
            <person name="Bruce D."/>
            <person name="Karavis M."/>
            <person name="Krepps M."/>
            <person name="McGregor P.A."/>
            <person name="Hong C."/>
            <person name="Park K.H."/>
            <person name="Akmal A."/>
            <person name="Feldman A."/>
            <person name="Lin J.S."/>
            <person name="Chang W.E."/>
            <person name="Higgs B.W."/>
            <person name="Demirev P."/>
            <person name="Lindquist J."/>
            <person name="Liem A."/>
            <person name="Fochler E."/>
            <person name="Read T.D."/>
            <person name="Tapia R."/>
            <person name="Johnson S."/>
            <person name="Bishop-Lilly K.A."/>
            <person name="Detter C."/>
            <person name="Han C."/>
            <person name="Sozhamannan S."/>
            <person name="Rosenzweig C.N."/>
            <person name="Skowronski E.W."/>
        </authorList>
    </citation>
    <scope>NUCLEOTIDE SEQUENCE [LARGE SCALE GENOMIC DNA]</scope>
    <source>
        <strain evidence="1 2">CC-PW-9</strain>
    </source>
</reference>
<evidence type="ECO:0000313" key="2">
    <source>
        <dbReference type="Proteomes" id="UP000287996"/>
    </source>
</evidence>
<gene>
    <name evidence="1" type="ORF">CWI84_06760</name>
</gene>
<dbReference type="EMBL" id="PIQH01000005">
    <property type="protein sequence ID" value="RUO80326.1"/>
    <property type="molecule type" value="Genomic_DNA"/>
</dbReference>
<dbReference type="Pfam" id="PF24857">
    <property type="entry name" value="THR4_C"/>
    <property type="match status" value="1"/>
</dbReference>
<dbReference type="OrthoDB" id="9763107at2"/>
<name>A0A432ZR69_9GAMM</name>
<keyword evidence="2" id="KW-1185">Reference proteome</keyword>